<protein>
    <recommendedName>
        <fullName evidence="4">YecA family protein</fullName>
    </recommendedName>
</protein>
<organism evidence="2 3">
    <name type="scientific">Thiocapsa roseopersicina</name>
    <dbReference type="NCBI Taxonomy" id="1058"/>
    <lineage>
        <taxon>Bacteria</taxon>
        <taxon>Pseudomonadati</taxon>
        <taxon>Pseudomonadota</taxon>
        <taxon>Gammaproteobacteria</taxon>
        <taxon>Chromatiales</taxon>
        <taxon>Chromatiaceae</taxon>
        <taxon>Thiocapsa</taxon>
    </lineage>
</organism>
<dbReference type="Proteomes" id="UP000198816">
    <property type="component" value="Unassembled WGS sequence"/>
</dbReference>
<keyword evidence="3" id="KW-1185">Reference proteome</keyword>
<dbReference type="RefSeq" id="WP_093032313.1">
    <property type="nucleotide sequence ID" value="NZ_FNNZ01000010.1"/>
</dbReference>
<reference evidence="3" key="1">
    <citation type="submission" date="2016-10" db="EMBL/GenBank/DDBJ databases">
        <authorList>
            <person name="Varghese N."/>
            <person name="Submissions S."/>
        </authorList>
    </citation>
    <scope>NUCLEOTIDE SEQUENCE [LARGE SCALE GENOMIC DNA]</scope>
    <source>
        <strain evidence="3">DSM 217</strain>
    </source>
</reference>
<name>A0A1H2XDE6_THIRO</name>
<dbReference type="SUPFAM" id="SSF101327">
    <property type="entry name" value="YgfB-like"/>
    <property type="match status" value="1"/>
</dbReference>
<comment type="similarity">
    <text evidence="1">Belongs to the UPF0149 family.</text>
</comment>
<dbReference type="OrthoDB" id="9783391at2"/>
<dbReference type="PANTHER" id="PTHR37528:SF1">
    <property type="entry name" value="UPF0149 PROTEIN YGFB"/>
    <property type="match status" value="1"/>
</dbReference>
<dbReference type="InterPro" id="IPR036255">
    <property type="entry name" value="YgfB-like_sf"/>
</dbReference>
<dbReference type="Pfam" id="PF03695">
    <property type="entry name" value="UPF0149"/>
    <property type="match status" value="1"/>
</dbReference>
<evidence type="ECO:0000313" key="3">
    <source>
        <dbReference type="Proteomes" id="UP000198816"/>
    </source>
</evidence>
<evidence type="ECO:0000313" key="2">
    <source>
        <dbReference type="EMBL" id="SDW90855.1"/>
    </source>
</evidence>
<evidence type="ECO:0008006" key="4">
    <source>
        <dbReference type="Google" id="ProtNLM"/>
    </source>
</evidence>
<dbReference type="AlphaFoldDB" id="A0A1H2XDE6"/>
<proteinExistence type="inferred from homology"/>
<dbReference type="InterPro" id="IPR011978">
    <property type="entry name" value="YgfB-like"/>
</dbReference>
<dbReference type="EMBL" id="FNNZ01000010">
    <property type="protein sequence ID" value="SDW90855.1"/>
    <property type="molecule type" value="Genomic_DNA"/>
</dbReference>
<accession>A0A1H2XDE6</accession>
<sequence>MVLSHGRRAFDRPAPIPVSRPVPREEVATNIDDDRLARYLAAGALCATPSEAHGILCGLMCGGDANPEATWLRQLRPESDAGDLPIEEGREALSALARLTREELEASEFALTLFLPDDTRPLAERATALYDWVRGFLYAWGTLDHTGAEPSPETREILRDFTDVTRMDLDGLDDDEQNEEALTEVSEFIRVAAMTIYQECVVARAPSSES</sequence>
<evidence type="ECO:0000256" key="1">
    <source>
        <dbReference type="ARBA" id="ARBA00038308"/>
    </source>
</evidence>
<dbReference type="Gene3D" id="1.20.120.740">
    <property type="entry name" value="YgfB uncharacterised protein family UPF0149, PF03695"/>
    <property type="match status" value="1"/>
</dbReference>
<gene>
    <name evidence="2" type="ORF">SAMN05421783_110146</name>
</gene>
<dbReference type="STRING" id="1058.SAMN05421783_110146"/>
<dbReference type="PANTHER" id="PTHR37528">
    <property type="entry name" value="UPF0149 PROTEIN YGFB"/>
    <property type="match status" value="1"/>
</dbReference>
<dbReference type="GO" id="GO:0005829">
    <property type="term" value="C:cytosol"/>
    <property type="evidence" value="ECO:0007669"/>
    <property type="project" value="TreeGrafter"/>
</dbReference>